<dbReference type="EMBL" id="JAMSHT010000001">
    <property type="protein sequence ID" value="MCM8556239.1"/>
    <property type="molecule type" value="Genomic_DNA"/>
</dbReference>
<dbReference type="Pfam" id="PF04024">
    <property type="entry name" value="PspC"/>
    <property type="match status" value="1"/>
</dbReference>
<keyword evidence="2" id="KW-0472">Membrane</keyword>
<evidence type="ECO:0000256" key="2">
    <source>
        <dbReference type="SAM" id="Phobius"/>
    </source>
</evidence>
<name>A0A9X2J109_9SPHN</name>
<keyword evidence="2" id="KW-0812">Transmembrane</keyword>
<evidence type="ECO:0000259" key="3">
    <source>
        <dbReference type="Pfam" id="PF04024"/>
    </source>
</evidence>
<keyword evidence="2" id="KW-1133">Transmembrane helix</keyword>
<organism evidence="4 5">
    <name type="scientific">Sphingomicrobium sediminis</name>
    <dbReference type="NCBI Taxonomy" id="2950949"/>
    <lineage>
        <taxon>Bacteria</taxon>
        <taxon>Pseudomonadati</taxon>
        <taxon>Pseudomonadota</taxon>
        <taxon>Alphaproteobacteria</taxon>
        <taxon>Sphingomonadales</taxon>
        <taxon>Sphingomonadaceae</taxon>
        <taxon>Sphingomicrobium</taxon>
    </lineage>
</organism>
<protein>
    <submittedName>
        <fullName evidence="4">PspC domain-containing protein</fullName>
    </submittedName>
</protein>
<proteinExistence type="predicted"/>
<keyword evidence="1" id="KW-0175">Coiled coil</keyword>
<dbReference type="Proteomes" id="UP001155128">
    <property type="component" value="Unassembled WGS sequence"/>
</dbReference>
<feature type="transmembrane region" description="Helical" evidence="2">
    <location>
        <begin position="39"/>
        <end position="64"/>
    </location>
</feature>
<keyword evidence="5" id="KW-1185">Reference proteome</keyword>
<comment type="caution">
    <text evidence="4">The sequence shown here is derived from an EMBL/GenBank/DDBJ whole genome shotgun (WGS) entry which is preliminary data.</text>
</comment>
<sequence length="150" mass="17215">MSNKKKIYKYSFAREDRKLAGVCAKLGEQLKVDPTFLRIAFLFTFLFIEWELAVGAYIIGGIYYTLMRRKELEGGASRDRDQYKPVRGSVHDMRTKLDDNDRRMMAIDHHLNSHDSDKLAREIEELRAKVDAKKAAAKEENGSADQKGDA</sequence>
<evidence type="ECO:0000256" key="1">
    <source>
        <dbReference type="SAM" id="Coils"/>
    </source>
</evidence>
<dbReference type="AlphaFoldDB" id="A0A9X2J109"/>
<dbReference type="RefSeq" id="WP_252111260.1">
    <property type="nucleotide sequence ID" value="NZ_JAMSHT010000001.1"/>
</dbReference>
<dbReference type="InterPro" id="IPR007168">
    <property type="entry name" value="Phageshock_PspC_N"/>
</dbReference>
<evidence type="ECO:0000313" key="5">
    <source>
        <dbReference type="Proteomes" id="UP001155128"/>
    </source>
</evidence>
<evidence type="ECO:0000313" key="4">
    <source>
        <dbReference type="EMBL" id="MCM8556239.1"/>
    </source>
</evidence>
<feature type="coiled-coil region" evidence="1">
    <location>
        <begin position="116"/>
        <end position="143"/>
    </location>
</feature>
<reference evidence="4" key="1">
    <citation type="submission" date="2022-06" db="EMBL/GenBank/DDBJ databases">
        <title>Sphingomicrobium sedimins sp. nov., a marine bacterium isolated from tidal flat.</title>
        <authorList>
            <person name="Kim C.-H."/>
            <person name="Yoo Y."/>
            <person name="Kim J.-J."/>
        </authorList>
    </citation>
    <scope>NUCLEOTIDE SEQUENCE</scope>
    <source>
        <strain evidence="4">GRR-S6-50</strain>
    </source>
</reference>
<accession>A0A9X2J109</accession>
<feature type="domain" description="Phage shock protein PspC N-terminal" evidence="3">
    <location>
        <begin position="14"/>
        <end position="61"/>
    </location>
</feature>
<gene>
    <name evidence="4" type="ORF">NDO55_00190</name>
</gene>